<accession>A0ABN8PFS9</accession>
<feature type="non-terminal residue" evidence="1">
    <location>
        <position position="1"/>
    </location>
</feature>
<proteinExistence type="predicted"/>
<reference evidence="1 2" key="1">
    <citation type="submission" date="2022-05" db="EMBL/GenBank/DDBJ databases">
        <authorList>
            <consortium name="Genoscope - CEA"/>
            <person name="William W."/>
        </authorList>
    </citation>
    <scope>NUCLEOTIDE SEQUENCE [LARGE SCALE GENOMIC DNA]</scope>
</reference>
<dbReference type="EMBL" id="CALNXK010000070">
    <property type="protein sequence ID" value="CAH3142910.1"/>
    <property type="molecule type" value="Genomic_DNA"/>
</dbReference>
<name>A0ABN8PFS9_9CNID</name>
<sequence length="157" mass="18533">RRIRFIDNLSFLAMPLAAFLKEETEERLFLSQVERPLVDRKNKPFGNLLPFEMQVIIIFWTQCFMTNDRRKKMNGELTRLPCCLRTAIPMSVAFSFSSGYKRFSSATEKKPYPRFYGCPLCFRRKTKRYSVCLNVRFISQFICPLFSGISRPSCLRQ</sequence>
<evidence type="ECO:0000313" key="1">
    <source>
        <dbReference type="EMBL" id="CAH3142910.1"/>
    </source>
</evidence>
<comment type="caution">
    <text evidence="1">The sequence shown here is derived from an EMBL/GenBank/DDBJ whole genome shotgun (WGS) entry which is preliminary data.</text>
</comment>
<organism evidence="1 2">
    <name type="scientific">Porites lobata</name>
    <dbReference type="NCBI Taxonomy" id="104759"/>
    <lineage>
        <taxon>Eukaryota</taxon>
        <taxon>Metazoa</taxon>
        <taxon>Cnidaria</taxon>
        <taxon>Anthozoa</taxon>
        <taxon>Hexacorallia</taxon>
        <taxon>Scleractinia</taxon>
        <taxon>Fungiina</taxon>
        <taxon>Poritidae</taxon>
        <taxon>Porites</taxon>
    </lineage>
</organism>
<protein>
    <submittedName>
        <fullName evidence="1">Uncharacterized protein</fullName>
    </submittedName>
</protein>
<evidence type="ECO:0000313" key="2">
    <source>
        <dbReference type="Proteomes" id="UP001159405"/>
    </source>
</evidence>
<gene>
    <name evidence="1" type="ORF">PLOB_00043275</name>
</gene>
<dbReference type="Proteomes" id="UP001159405">
    <property type="component" value="Unassembled WGS sequence"/>
</dbReference>
<keyword evidence="2" id="KW-1185">Reference proteome</keyword>